<reference evidence="1" key="2">
    <citation type="journal article" date="2015" name="Fish Shellfish Immunol.">
        <title>Early steps in the European eel (Anguilla anguilla)-Vibrio vulnificus interaction in the gills: Role of the RtxA13 toxin.</title>
        <authorList>
            <person name="Callol A."/>
            <person name="Pajuelo D."/>
            <person name="Ebbesson L."/>
            <person name="Teles M."/>
            <person name="MacKenzie S."/>
            <person name="Amaro C."/>
        </authorList>
    </citation>
    <scope>NUCLEOTIDE SEQUENCE</scope>
</reference>
<evidence type="ECO:0000313" key="1">
    <source>
        <dbReference type="EMBL" id="JAH41272.1"/>
    </source>
</evidence>
<name>A0A0E9SJ74_ANGAN</name>
<protein>
    <submittedName>
        <fullName evidence="1">Uncharacterized protein</fullName>
    </submittedName>
</protein>
<accession>A0A0E9SJ74</accession>
<proteinExistence type="predicted"/>
<dbReference type="EMBL" id="GBXM01067305">
    <property type="protein sequence ID" value="JAH41272.1"/>
    <property type="molecule type" value="Transcribed_RNA"/>
</dbReference>
<organism evidence="1">
    <name type="scientific">Anguilla anguilla</name>
    <name type="common">European freshwater eel</name>
    <name type="synonym">Muraena anguilla</name>
    <dbReference type="NCBI Taxonomy" id="7936"/>
    <lineage>
        <taxon>Eukaryota</taxon>
        <taxon>Metazoa</taxon>
        <taxon>Chordata</taxon>
        <taxon>Craniata</taxon>
        <taxon>Vertebrata</taxon>
        <taxon>Euteleostomi</taxon>
        <taxon>Actinopterygii</taxon>
        <taxon>Neopterygii</taxon>
        <taxon>Teleostei</taxon>
        <taxon>Anguilliformes</taxon>
        <taxon>Anguillidae</taxon>
        <taxon>Anguilla</taxon>
    </lineage>
</organism>
<sequence>MDFLYEKNIATFVF</sequence>
<reference evidence="1" key="1">
    <citation type="submission" date="2014-11" db="EMBL/GenBank/DDBJ databases">
        <authorList>
            <person name="Amaro Gonzalez C."/>
        </authorList>
    </citation>
    <scope>NUCLEOTIDE SEQUENCE</scope>
</reference>